<proteinExistence type="predicted"/>
<keyword evidence="1" id="KW-0472">Membrane</keyword>
<dbReference type="PANTHER" id="PTHR39555">
    <property type="entry name" value="FIMBRIAL ASSEMBLY PROTEIN PILO-LIKE PROTEIN-RELATED"/>
    <property type="match status" value="1"/>
</dbReference>
<sequence>MAMNEKLRRDSLITIISLAVVVALFTFVIYLPGLKSKQQLNKQIASIQEEIRAIPTKVEQLEQLQKQLQQREAFITRMKKHIPTDKDTHRVLQRVAQLANSSSLTVSSLNPGEPVTYATYLRQPFTVNVSGPYKGLIQFLNGLDTDRRLFTVSNLMLTSQNGKNTGLVKGTVELSVYVLRDTESDFSDFKENRVSRSFLSTDKR</sequence>
<dbReference type="InterPro" id="IPR007445">
    <property type="entry name" value="PilO"/>
</dbReference>
<dbReference type="PANTHER" id="PTHR39555:SF1">
    <property type="entry name" value="TYPE IV PILUS INNER MEMBRANE COMPONENT PILO"/>
    <property type="match status" value="1"/>
</dbReference>
<dbReference type="GO" id="GO:0043683">
    <property type="term" value="P:type IV pilus assembly"/>
    <property type="evidence" value="ECO:0007669"/>
    <property type="project" value="InterPro"/>
</dbReference>
<accession>A0A6I6AFW9</accession>
<dbReference type="EMBL" id="CP043930">
    <property type="protein sequence ID" value="QGQ23729.1"/>
    <property type="molecule type" value="Genomic_DNA"/>
</dbReference>
<dbReference type="GO" id="GO:0043107">
    <property type="term" value="P:type IV pilus-dependent motility"/>
    <property type="evidence" value="ECO:0007669"/>
    <property type="project" value="InterPro"/>
</dbReference>
<keyword evidence="1" id="KW-1133">Transmembrane helix</keyword>
<dbReference type="Gene3D" id="3.30.70.60">
    <property type="match status" value="1"/>
</dbReference>
<dbReference type="Pfam" id="PF04350">
    <property type="entry name" value="PilO"/>
    <property type="match status" value="1"/>
</dbReference>
<dbReference type="Proteomes" id="UP000427281">
    <property type="component" value="Chromosome"/>
</dbReference>
<dbReference type="InterPro" id="IPR014717">
    <property type="entry name" value="Transl_elong_EF1B/ribsomal_bS6"/>
</dbReference>
<dbReference type="AlphaFoldDB" id="A0A6I6AFW9"/>
<keyword evidence="1" id="KW-0812">Transmembrane</keyword>
<feature type="transmembrane region" description="Helical" evidence="1">
    <location>
        <begin position="12"/>
        <end position="33"/>
    </location>
</feature>
<organism evidence="2 3">
    <name type="scientific">Gimesia benthica</name>
    <dbReference type="NCBI Taxonomy" id="2608982"/>
    <lineage>
        <taxon>Bacteria</taxon>
        <taxon>Pseudomonadati</taxon>
        <taxon>Planctomycetota</taxon>
        <taxon>Planctomycetia</taxon>
        <taxon>Planctomycetales</taxon>
        <taxon>Planctomycetaceae</taxon>
        <taxon>Gimesia</taxon>
    </lineage>
</organism>
<evidence type="ECO:0000256" key="1">
    <source>
        <dbReference type="SAM" id="Phobius"/>
    </source>
</evidence>
<dbReference type="KEGG" id="gim:F1728_14010"/>
<name>A0A6I6AFW9_9PLAN</name>
<reference evidence="2 3" key="1">
    <citation type="submission" date="2019-09" db="EMBL/GenBank/DDBJ databases">
        <title>Gimesia benthica sp. nov., a novel bacterium isolated from deep-sea water of the Northwest Indian Ocean.</title>
        <authorList>
            <person name="Dai X."/>
        </authorList>
    </citation>
    <scope>NUCLEOTIDE SEQUENCE [LARGE SCALE GENOMIC DNA]</scope>
    <source>
        <strain evidence="2 3">E7</strain>
    </source>
</reference>
<keyword evidence="3" id="KW-1185">Reference proteome</keyword>
<gene>
    <name evidence="2" type="primary">pilO</name>
    <name evidence="2" type="ORF">F1728_14010</name>
</gene>
<protein>
    <submittedName>
        <fullName evidence="2">Type 4a pilus biogenesis protein PilO</fullName>
    </submittedName>
</protein>
<evidence type="ECO:0000313" key="2">
    <source>
        <dbReference type="EMBL" id="QGQ23729.1"/>
    </source>
</evidence>
<evidence type="ECO:0000313" key="3">
    <source>
        <dbReference type="Proteomes" id="UP000427281"/>
    </source>
</evidence>